<feature type="compositionally biased region" description="Acidic residues" evidence="1">
    <location>
        <begin position="276"/>
        <end position="290"/>
    </location>
</feature>
<dbReference type="FunCoup" id="A0A1E5RVF4">
    <property type="interactions" value="784"/>
</dbReference>
<dbReference type="SMART" id="SM00591">
    <property type="entry name" value="RWD"/>
    <property type="match status" value="1"/>
</dbReference>
<dbReference type="InterPro" id="IPR006575">
    <property type="entry name" value="RWD_dom"/>
</dbReference>
<dbReference type="Gene3D" id="3.10.110.10">
    <property type="entry name" value="Ubiquitin Conjugating Enzyme"/>
    <property type="match status" value="1"/>
</dbReference>
<evidence type="ECO:0000313" key="3">
    <source>
        <dbReference type="EMBL" id="OEJ90922.1"/>
    </source>
</evidence>
<dbReference type="SUPFAM" id="SSF54495">
    <property type="entry name" value="UBC-like"/>
    <property type="match status" value="1"/>
</dbReference>
<feature type="domain" description="RWD" evidence="2">
    <location>
        <begin position="9"/>
        <end position="197"/>
    </location>
</feature>
<gene>
    <name evidence="3" type="ORF">AWRI3579_g317</name>
</gene>
<evidence type="ECO:0000259" key="2">
    <source>
        <dbReference type="PROSITE" id="PS50908"/>
    </source>
</evidence>
<accession>A0A1E5RVF4</accession>
<evidence type="ECO:0000313" key="4">
    <source>
        <dbReference type="Proteomes" id="UP000095728"/>
    </source>
</evidence>
<dbReference type="InParanoid" id="A0A1E5RVF4"/>
<proteinExistence type="predicted"/>
<keyword evidence="4" id="KW-1185">Reference proteome</keyword>
<feature type="region of interest" description="Disordered" evidence="1">
    <location>
        <begin position="90"/>
        <end position="148"/>
    </location>
</feature>
<sequence>MDYKEEQTQELEVLESIYPDELEITKSEYPKIEFLIKKLPLEFIPKDSSSFTTDSISQNHFLNISFKYPEQYPDILPEVKVEAVKLAKKSRRNRAHGNDDDDEYDDEEDDDEDEDEDGDDDNDDDDDDDDEIQYDDHGNPIASKLADLPSQVELQNSEFLNTLINEKLPQQLEEDMLIGIPMIFNIVTILKEECEQYLTETLATKELEDEIKMKAKEAEEQKKFQGTEVTPETFKAWRLKFRKEMGIDVRDGKRKEDLHKNKLSGRQIFEQGLAGADDDENTEDALPTEE</sequence>
<organism evidence="3 4">
    <name type="scientific">Hanseniaspora osmophila</name>
    <dbReference type="NCBI Taxonomy" id="56408"/>
    <lineage>
        <taxon>Eukaryota</taxon>
        <taxon>Fungi</taxon>
        <taxon>Dikarya</taxon>
        <taxon>Ascomycota</taxon>
        <taxon>Saccharomycotina</taxon>
        <taxon>Saccharomycetes</taxon>
        <taxon>Saccharomycodales</taxon>
        <taxon>Saccharomycodaceae</taxon>
        <taxon>Hanseniaspora</taxon>
    </lineage>
</organism>
<dbReference type="PANTHER" id="PTHR12292">
    <property type="entry name" value="RWD DOMAIN-CONTAINING PROTEIN"/>
    <property type="match status" value="1"/>
</dbReference>
<dbReference type="PROSITE" id="PS50908">
    <property type="entry name" value="RWD"/>
    <property type="match status" value="1"/>
</dbReference>
<dbReference type="STRING" id="56408.A0A1E5RVF4"/>
<name>A0A1E5RVF4_9ASCO</name>
<dbReference type="InterPro" id="IPR040213">
    <property type="entry name" value="GIR2-like"/>
</dbReference>
<feature type="region of interest" description="Disordered" evidence="1">
    <location>
        <begin position="269"/>
        <end position="290"/>
    </location>
</feature>
<dbReference type="Pfam" id="PF05773">
    <property type="entry name" value="RWD"/>
    <property type="match status" value="1"/>
</dbReference>
<dbReference type="SUPFAM" id="SSF48371">
    <property type="entry name" value="ARM repeat"/>
    <property type="match status" value="1"/>
</dbReference>
<dbReference type="InterPro" id="IPR016135">
    <property type="entry name" value="UBQ-conjugating_enzyme/RWD"/>
</dbReference>
<feature type="compositionally biased region" description="Acidic residues" evidence="1">
    <location>
        <begin position="99"/>
        <end position="133"/>
    </location>
</feature>
<comment type="caution">
    <text evidence="3">The sequence shown here is derived from an EMBL/GenBank/DDBJ whole genome shotgun (WGS) entry which is preliminary data.</text>
</comment>
<dbReference type="Proteomes" id="UP000095728">
    <property type="component" value="Unassembled WGS sequence"/>
</dbReference>
<dbReference type="InterPro" id="IPR016024">
    <property type="entry name" value="ARM-type_fold"/>
</dbReference>
<dbReference type="EMBL" id="LPNM01000003">
    <property type="protein sequence ID" value="OEJ90922.1"/>
    <property type="molecule type" value="Genomic_DNA"/>
</dbReference>
<evidence type="ECO:0000256" key="1">
    <source>
        <dbReference type="SAM" id="MobiDB-lite"/>
    </source>
</evidence>
<dbReference type="OrthoDB" id="277175at2759"/>
<protein>
    <submittedName>
        <fullName evidence="3">Protein GIR2</fullName>
    </submittedName>
</protein>
<dbReference type="AlphaFoldDB" id="A0A1E5RVF4"/>
<reference evidence="4" key="1">
    <citation type="journal article" date="2016" name="Genome Announc.">
        <title>Genome sequences of three species of Hanseniaspora isolated from spontaneous wine fermentations.</title>
        <authorList>
            <person name="Sternes P.R."/>
            <person name="Lee D."/>
            <person name="Kutyna D.R."/>
            <person name="Borneman A.R."/>
        </authorList>
    </citation>
    <scope>NUCLEOTIDE SEQUENCE [LARGE SCALE GENOMIC DNA]</scope>
    <source>
        <strain evidence="4">AWRI3579</strain>
    </source>
</reference>